<dbReference type="OrthoDB" id="4629834at2"/>
<comment type="caution">
    <text evidence="2">The sequence shown here is derived from an EMBL/GenBank/DDBJ whole genome shotgun (WGS) entry which is preliminary data.</text>
</comment>
<organism evidence="2 3">
    <name type="scientific">Mycolicibacterium fallax</name>
    <name type="common">Mycobacterium fallax</name>
    <dbReference type="NCBI Taxonomy" id="1793"/>
    <lineage>
        <taxon>Bacteria</taxon>
        <taxon>Bacillati</taxon>
        <taxon>Actinomycetota</taxon>
        <taxon>Actinomycetes</taxon>
        <taxon>Mycobacteriales</taxon>
        <taxon>Mycobacteriaceae</taxon>
        <taxon>Mycolicibacterium</taxon>
    </lineage>
</organism>
<proteinExistence type="predicted"/>
<evidence type="ECO:0000256" key="1">
    <source>
        <dbReference type="SAM" id="MobiDB-lite"/>
    </source>
</evidence>
<dbReference type="RefSeq" id="WP_085093210.1">
    <property type="nucleotide sequence ID" value="NZ_AP022603.1"/>
</dbReference>
<gene>
    <name evidence="2" type="ORF">AWC04_03675</name>
</gene>
<reference evidence="2 3" key="1">
    <citation type="submission" date="2016-01" db="EMBL/GenBank/DDBJ databases">
        <title>The new phylogeny of the genus Mycobacterium.</title>
        <authorList>
            <person name="Tarcisio F."/>
            <person name="Conor M."/>
            <person name="Antonella G."/>
            <person name="Elisabetta G."/>
            <person name="Giulia F.S."/>
            <person name="Sara T."/>
            <person name="Anna F."/>
            <person name="Clotilde B."/>
            <person name="Roberto B."/>
            <person name="Veronica D.S."/>
            <person name="Fabio R."/>
            <person name="Monica P."/>
            <person name="Olivier J."/>
            <person name="Enrico T."/>
            <person name="Nicola S."/>
        </authorList>
    </citation>
    <scope>NUCLEOTIDE SEQUENCE [LARGE SCALE GENOMIC DNA]</scope>
    <source>
        <strain evidence="2 3">DSM 44179</strain>
    </source>
</reference>
<protein>
    <submittedName>
        <fullName evidence="2">Uncharacterized protein</fullName>
    </submittedName>
</protein>
<feature type="compositionally biased region" description="Acidic residues" evidence="1">
    <location>
        <begin position="100"/>
        <end position="114"/>
    </location>
</feature>
<sequence length="206" mass="23053">MSTEGTPETVTELGPGMGGRWLVTTRGSQHIWDLDRMTYTRIPGAGRGQFIGDGQPQRIWNIGAWPKVGQSFYLEWDWTYDAVQTRLSSTVQKIERLADDEPEPDEPEDYDPEPYTDDDGWVWCRVTVTTDGHTRTAVGGYLHPGEPFPQLLCGIFDLAEALGLDEPSDPVCLAVSEKVNPQLARQPWAVLECPQFKAKLHLVAPQ</sequence>
<dbReference type="STRING" id="1793.AWC04_03675"/>
<accession>A0A1X1RJ04</accession>
<dbReference type="Proteomes" id="UP000193484">
    <property type="component" value="Unassembled WGS sequence"/>
</dbReference>
<feature type="region of interest" description="Disordered" evidence="1">
    <location>
        <begin position="95"/>
        <end position="114"/>
    </location>
</feature>
<evidence type="ECO:0000313" key="3">
    <source>
        <dbReference type="Proteomes" id="UP000193484"/>
    </source>
</evidence>
<keyword evidence="3" id="KW-1185">Reference proteome</keyword>
<dbReference type="AlphaFoldDB" id="A0A1X1RJ04"/>
<name>A0A1X1RJ04_MYCFA</name>
<evidence type="ECO:0000313" key="2">
    <source>
        <dbReference type="EMBL" id="ORV07522.1"/>
    </source>
</evidence>
<dbReference type="EMBL" id="LQOJ01000019">
    <property type="protein sequence ID" value="ORV07522.1"/>
    <property type="molecule type" value="Genomic_DNA"/>
</dbReference>